<evidence type="ECO:0000313" key="1">
    <source>
        <dbReference type="EMBL" id="KKM00873.1"/>
    </source>
</evidence>
<reference evidence="1" key="1">
    <citation type="journal article" date="2015" name="Nature">
        <title>Complex archaea that bridge the gap between prokaryotes and eukaryotes.</title>
        <authorList>
            <person name="Spang A."/>
            <person name="Saw J.H."/>
            <person name="Jorgensen S.L."/>
            <person name="Zaremba-Niedzwiedzka K."/>
            <person name="Martijn J."/>
            <person name="Lind A.E."/>
            <person name="van Eijk R."/>
            <person name="Schleper C."/>
            <person name="Guy L."/>
            <person name="Ettema T.J."/>
        </authorList>
    </citation>
    <scope>NUCLEOTIDE SEQUENCE</scope>
</reference>
<organism evidence="1">
    <name type="scientific">marine sediment metagenome</name>
    <dbReference type="NCBI Taxonomy" id="412755"/>
    <lineage>
        <taxon>unclassified sequences</taxon>
        <taxon>metagenomes</taxon>
        <taxon>ecological metagenomes</taxon>
    </lineage>
</organism>
<comment type="caution">
    <text evidence="1">The sequence shown here is derived from an EMBL/GenBank/DDBJ whole genome shotgun (WGS) entry which is preliminary data.</text>
</comment>
<gene>
    <name evidence="1" type="ORF">LCGC14_1800080</name>
</gene>
<dbReference type="InterPro" id="IPR036691">
    <property type="entry name" value="Endo/exonu/phosph_ase_sf"/>
</dbReference>
<dbReference type="EMBL" id="LAZR01017330">
    <property type="protein sequence ID" value="KKM00873.1"/>
    <property type="molecule type" value="Genomic_DNA"/>
</dbReference>
<proteinExistence type="predicted"/>
<accession>A0A0F9JPJ8</accession>
<dbReference type="AlphaFoldDB" id="A0A0F9JPJ8"/>
<sequence length="111" mass="13044">MYKILGKICRIEKINQKQYCRNHNILEILGHEFQDQYKILSKAIHYWTDVHRTLNPTDWGVTYPGKYHSRIDFIYVNQLISSYIINSTTGDTIHAMTGSDHLTVDVFINLN</sequence>
<evidence type="ECO:0008006" key="2">
    <source>
        <dbReference type="Google" id="ProtNLM"/>
    </source>
</evidence>
<name>A0A0F9JPJ8_9ZZZZ</name>
<protein>
    <recommendedName>
        <fullName evidence="2">Endonuclease/exonuclease/phosphatase domain-containing protein</fullName>
    </recommendedName>
</protein>
<dbReference type="SUPFAM" id="SSF56219">
    <property type="entry name" value="DNase I-like"/>
    <property type="match status" value="1"/>
</dbReference>
<dbReference type="Gene3D" id="3.60.10.10">
    <property type="entry name" value="Endonuclease/exonuclease/phosphatase"/>
    <property type="match status" value="1"/>
</dbReference>